<evidence type="ECO:0000313" key="2">
    <source>
        <dbReference type="Proteomes" id="UP001223420"/>
    </source>
</evidence>
<gene>
    <name evidence="1" type="ORF">QO001_000834</name>
</gene>
<dbReference type="Proteomes" id="UP001223420">
    <property type="component" value="Unassembled WGS sequence"/>
</dbReference>
<dbReference type="RefSeq" id="WP_230366577.1">
    <property type="nucleotide sequence ID" value="NZ_JAJALK010000006.1"/>
</dbReference>
<organism evidence="1 2">
    <name type="scientific">Methylobacterium brachiatum</name>
    <dbReference type="NCBI Taxonomy" id="269660"/>
    <lineage>
        <taxon>Bacteria</taxon>
        <taxon>Pseudomonadati</taxon>
        <taxon>Pseudomonadota</taxon>
        <taxon>Alphaproteobacteria</taxon>
        <taxon>Hyphomicrobiales</taxon>
        <taxon>Methylobacteriaceae</taxon>
        <taxon>Methylobacterium</taxon>
    </lineage>
</organism>
<protein>
    <submittedName>
        <fullName evidence="1">Uncharacterized protein</fullName>
    </submittedName>
</protein>
<dbReference type="EMBL" id="JAUSWL010000001">
    <property type="protein sequence ID" value="MDQ0541926.1"/>
    <property type="molecule type" value="Genomic_DNA"/>
</dbReference>
<accession>A0AAJ1TP13</accession>
<dbReference type="AlphaFoldDB" id="A0AAJ1TP13"/>
<comment type="caution">
    <text evidence="1">The sequence shown here is derived from an EMBL/GenBank/DDBJ whole genome shotgun (WGS) entry which is preliminary data.</text>
</comment>
<sequence length="85" mass="9107">MASNSTVSELRKTSDVTDDEITAAVDAVLADLASEAYPLAKGWTLDLVAAIANHKASQDALLTDREPYKRNMVRTAILLAHPVKG</sequence>
<reference evidence="1" key="1">
    <citation type="submission" date="2023-07" db="EMBL/GenBank/DDBJ databases">
        <title>Genomic Encyclopedia of Type Strains, Phase IV (KMG-IV): sequencing the most valuable type-strain genomes for metagenomic binning, comparative biology and taxonomic classification.</title>
        <authorList>
            <person name="Goeker M."/>
        </authorList>
    </citation>
    <scope>NUCLEOTIDE SEQUENCE</scope>
    <source>
        <strain evidence="1">DSM 19569</strain>
    </source>
</reference>
<proteinExistence type="predicted"/>
<name>A0AAJ1TP13_9HYPH</name>
<evidence type="ECO:0000313" key="1">
    <source>
        <dbReference type="EMBL" id="MDQ0541926.1"/>
    </source>
</evidence>